<dbReference type="STRING" id="554083.BKD30_11375"/>
<keyword evidence="2" id="KW-1185">Reference proteome</keyword>
<sequence>MAEPAPDPFVSFEEHNIVRWLAVLDALEHALDEADRLLADPSAAGLGGPGSPAVSRAVPVGGPVPTDASAPVAAGADAAGLALRRTRWVPPPGLGPVPEYLRGRIQRLITRQRATAALLEAAKGATARHLATVDAVRSGTGRLGPAYVDVVG</sequence>
<evidence type="ECO:0000313" key="2">
    <source>
        <dbReference type="Proteomes" id="UP000187085"/>
    </source>
</evidence>
<proteinExistence type="predicted"/>
<dbReference type="RefSeq" id="WP_076704753.1">
    <property type="nucleotide sequence ID" value="NZ_MRDE01000072.1"/>
</dbReference>
<dbReference type="EMBL" id="MRDE01000072">
    <property type="protein sequence ID" value="OMH23529.1"/>
    <property type="molecule type" value="Genomic_DNA"/>
</dbReference>
<evidence type="ECO:0000313" key="1">
    <source>
        <dbReference type="EMBL" id="OMH23529.1"/>
    </source>
</evidence>
<dbReference type="OrthoDB" id="4979236at2"/>
<dbReference type="AlphaFoldDB" id="A0A1R1L7V5"/>
<gene>
    <name evidence="1" type="ORF">BKD30_11375</name>
</gene>
<reference evidence="1 2" key="1">
    <citation type="submission" date="2016-12" db="EMBL/GenBank/DDBJ databases">
        <title>Draft genome of Tersicoccus phoenicis 1P05MA.</title>
        <authorList>
            <person name="Nakajima Y."/>
            <person name="Yoshizawa S."/>
            <person name="Nakamura K."/>
            <person name="Ogura Y."/>
            <person name="Hayashi T."/>
            <person name="Kogure K."/>
        </authorList>
    </citation>
    <scope>NUCLEOTIDE SEQUENCE [LARGE SCALE GENOMIC DNA]</scope>
    <source>
        <strain evidence="1 2">1p05MA</strain>
    </source>
</reference>
<accession>A0A1R1L7V5</accession>
<comment type="caution">
    <text evidence="1">The sequence shown here is derived from an EMBL/GenBank/DDBJ whole genome shotgun (WGS) entry which is preliminary data.</text>
</comment>
<protein>
    <submittedName>
        <fullName evidence="1">Uncharacterized protein</fullName>
    </submittedName>
</protein>
<dbReference type="Proteomes" id="UP000187085">
    <property type="component" value="Unassembled WGS sequence"/>
</dbReference>
<name>A0A1R1L7V5_9MICC</name>
<organism evidence="1 2">
    <name type="scientific">Tersicoccus phoenicis</name>
    <dbReference type="NCBI Taxonomy" id="554083"/>
    <lineage>
        <taxon>Bacteria</taxon>
        <taxon>Bacillati</taxon>
        <taxon>Actinomycetota</taxon>
        <taxon>Actinomycetes</taxon>
        <taxon>Micrococcales</taxon>
        <taxon>Micrococcaceae</taxon>
        <taxon>Tersicoccus</taxon>
    </lineage>
</organism>